<proteinExistence type="predicted"/>
<comment type="pathway">
    <text evidence="1">Lipid metabolism.</text>
</comment>
<keyword evidence="2" id="KW-0444">Lipid biosynthesis</keyword>
<evidence type="ECO:0000313" key="6">
    <source>
        <dbReference type="EMBL" id="SFN79071.1"/>
    </source>
</evidence>
<dbReference type="GO" id="GO:0016746">
    <property type="term" value="F:acyltransferase activity"/>
    <property type="evidence" value="ECO:0007669"/>
    <property type="project" value="UniProtKB-KW"/>
</dbReference>
<sequence>MNSDRKMHKEAEIIPAVSTELIKAELRPERFIRYANNGNNLVYLVNYHNAPNVVREIGRLRELTFRAAGGGTGLALDLDENDTCENCYDQLITWSPEDEEIVAGYRLIHCKKAINSSGKINLSTTHLFDFSEKFISDYLPYTIELGRSFVQPKYQPSIDNRKGIFSLDNLWDGLGAVVLLNPDVKYLFGKVTMYPHYNREGRDLLLRFMNHYFPDKENLVSPKPELRLTYETELGTGPNIFEGLDYKEGYKLLNSRIRNYGENIPPLINTYMNLSPTMMTFGTALNDEFGEVEETGILITLKDIYDTKKHRHMDTFERDRVLGSRNGQI</sequence>
<evidence type="ECO:0000256" key="1">
    <source>
        <dbReference type="ARBA" id="ARBA00005189"/>
    </source>
</evidence>
<organism evidence="6 7">
    <name type="scientific">Algoriphagus ornithinivorans</name>
    <dbReference type="NCBI Taxonomy" id="226506"/>
    <lineage>
        <taxon>Bacteria</taxon>
        <taxon>Pseudomonadati</taxon>
        <taxon>Bacteroidota</taxon>
        <taxon>Cytophagia</taxon>
        <taxon>Cytophagales</taxon>
        <taxon>Cyclobacteriaceae</taxon>
        <taxon>Algoriphagus</taxon>
    </lineage>
</organism>
<name>A0A1I5BXJ8_9BACT</name>
<dbReference type="PANTHER" id="PTHR37323:SF1">
    <property type="entry name" value="L-ORNITHINE N(ALPHA)-ACYLTRANSFERASE"/>
    <property type="match status" value="1"/>
</dbReference>
<dbReference type="InterPro" id="IPR016181">
    <property type="entry name" value="Acyl_CoA_acyltransferase"/>
</dbReference>
<reference evidence="7" key="1">
    <citation type="submission" date="2016-10" db="EMBL/GenBank/DDBJ databases">
        <authorList>
            <person name="Varghese N."/>
            <person name="Submissions S."/>
        </authorList>
    </citation>
    <scope>NUCLEOTIDE SEQUENCE [LARGE SCALE GENOMIC DNA]</scope>
    <source>
        <strain evidence="7">DSM 15282</strain>
    </source>
</reference>
<dbReference type="GO" id="GO:0006629">
    <property type="term" value="P:lipid metabolic process"/>
    <property type="evidence" value="ECO:0007669"/>
    <property type="project" value="UniProtKB-KW"/>
</dbReference>
<evidence type="ECO:0000256" key="3">
    <source>
        <dbReference type="ARBA" id="ARBA00022679"/>
    </source>
</evidence>
<dbReference type="PANTHER" id="PTHR37323">
    <property type="entry name" value="GCN5-RELATED N-ACETYLTRANSFERASE"/>
    <property type="match status" value="1"/>
</dbReference>
<keyword evidence="5" id="KW-0012">Acyltransferase</keyword>
<dbReference type="Pfam" id="PF13444">
    <property type="entry name" value="Acetyltransf_5"/>
    <property type="match status" value="1"/>
</dbReference>
<dbReference type="AlphaFoldDB" id="A0A1I5BXJ8"/>
<evidence type="ECO:0000256" key="4">
    <source>
        <dbReference type="ARBA" id="ARBA00023098"/>
    </source>
</evidence>
<keyword evidence="4" id="KW-0443">Lipid metabolism</keyword>
<dbReference type="SUPFAM" id="SSF55729">
    <property type="entry name" value="Acyl-CoA N-acyltransferases (Nat)"/>
    <property type="match status" value="1"/>
</dbReference>
<keyword evidence="3 6" id="KW-0808">Transferase</keyword>
<accession>A0A1I5BXJ8</accession>
<dbReference type="InterPro" id="IPR052351">
    <property type="entry name" value="Ornithine_N-alpha-AT"/>
</dbReference>
<gene>
    <name evidence="6" type="ORF">SAMN04488519_10265</name>
</gene>
<dbReference type="EMBL" id="FOVW01000002">
    <property type="protein sequence ID" value="SFN79071.1"/>
    <property type="molecule type" value="Genomic_DNA"/>
</dbReference>
<evidence type="ECO:0000256" key="5">
    <source>
        <dbReference type="ARBA" id="ARBA00023315"/>
    </source>
</evidence>
<evidence type="ECO:0000313" key="7">
    <source>
        <dbReference type="Proteomes" id="UP000199564"/>
    </source>
</evidence>
<keyword evidence="7" id="KW-1185">Reference proteome</keyword>
<dbReference type="Proteomes" id="UP000199564">
    <property type="component" value="Unassembled WGS sequence"/>
</dbReference>
<evidence type="ECO:0000256" key="2">
    <source>
        <dbReference type="ARBA" id="ARBA00022516"/>
    </source>
</evidence>
<protein>
    <submittedName>
        <fullName evidence="6">Acetyltransferase (GNAT) domain-containing protein</fullName>
    </submittedName>
</protein>
<dbReference type="STRING" id="226506.SAMN04488519_10265"/>